<evidence type="ECO:0000313" key="7">
    <source>
        <dbReference type="Proteomes" id="UP001147782"/>
    </source>
</evidence>
<dbReference type="InterPro" id="IPR002893">
    <property type="entry name" value="Znf_MYND"/>
</dbReference>
<proteinExistence type="predicted"/>
<dbReference type="RefSeq" id="XP_056556905.1">
    <property type="nucleotide sequence ID" value="XM_056698380.1"/>
</dbReference>
<dbReference type="PROSITE" id="PS01360">
    <property type="entry name" value="ZF_MYND_1"/>
    <property type="match status" value="1"/>
</dbReference>
<dbReference type="EMBL" id="JAPZBS010000004">
    <property type="protein sequence ID" value="KAJ5378042.1"/>
    <property type="molecule type" value="Genomic_DNA"/>
</dbReference>
<dbReference type="SUPFAM" id="SSF144232">
    <property type="entry name" value="HIT/MYND zinc finger-like"/>
    <property type="match status" value="1"/>
</dbReference>
<feature type="domain" description="MYND-type" evidence="5">
    <location>
        <begin position="489"/>
        <end position="525"/>
    </location>
</feature>
<dbReference type="OrthoDB" id="6612291at2759"/>
<evidence type="ECO:0000256" key="4">
    <source>
        <dbReference type="PROSITE-ProRule" id="PRU00134"/>
    </source>
</evidence>
<name>A0A9W9VDJ6_9EURO</name>
<keyword evidence="7" id="KW-1185">Reference proteome</keyword>
<sequence length="892" mass="102155">MSISHHSGLDGWNKSRFEAFTKLLLLRSGRQVEEASGFIDIPSEAIETSDLESIDSANVNILSEFNQDKLKRAFLDRISELVANEKGGEHVASSLMIEWPDRVDILVSRNAGHKEHASNIEMLEVIASNLRKISMLDRRGRPRLDFYLSEARQAFKKTDLSVPEGLPPDLHDHLSSVLSHLEDFRVLINDASHLSTQDGLEESVHRAYVICRNYNEHDFDNLSDKASNGKKLRDVLAFLGRLNTCFKTLIRAAERLPNFRALQIFPVTVLPTGRLKSKGNPKHRWSLAKTFSALDLSLNDRTVQSLFKNTKKKNPWTTRRLLQKFDDLKSPVFQVHAEVQLLLAATRHDCTGASTFNYVGCIPWLAKGSCLRLVEILEDIEKDMKSSFLDSHNQELRQAQESTVGGSSMATVTHHSDNPYIMSLVSQHLEVQRENRIPEIRSRDNIQTLSQDLASDDLFDTANVPFLAEQKENIDSAAIPEFTPAREECDSCGKETYRHCEHCNRDWFCSQRCQDKMSLAHLAKCSARSITTADILFDDVIKDKCPKDEETRQAFGFSRCSHWMEESHLLGLYRGLLLYPKDPEISPVTLNQWQKNGTLTSEIIERFCVVPELPQLQGRENPILKALDAARPYLEPGDRDKDLSELQPIEKRYCFVFYALALDSSSPNPNWVEYDLWYDFGFALCTDEHHEKTLGTLYSKLVGGNKYFRDYERSLGVVSNRPANLPTCSFDEFWRAWRDGSMADLFDKYGIGDEFDRGTRDLLGREVGFHHLREFMAFPVEKHELRPSVWRLKHLLALDHNTPLRGFPKIEEASQEYGFAPQLDPRTRIDLRQFYTQLLNAGDPLDVHRAKESGKLLEYAESLLILADERVRDLLRKMDSTNKNDDKQGHWP</sequence>
<keyword evidence="1" id="KW-0479">Metal-binding</keyword>
<evidence type="ECO:0000259" key="5">
    <source>
        <dbReference type="PROSITE" id="PS50865"/>
    </source>
</evidence>
<protein>
    <recommendedName>
        <fullName evidence="5">MYND-type domain-containing protein</fullName>
    </recommendedName>
</protein>
<organism evidence="6 7">
    <name type="scientific">Penicillium cataractarum</name>
    <dbReference type="NCBI Taxonomy" id="2100454"/>
    <lineage>
        <taxon>Eukaryota</taxon>
        <taxon>Fungi</taxon>
        <taxon>Dikarya</taxon>
        <taxon>Ascomycota</taxon>
        <taxon>Pezizomycotina</taxon>
        <taxon>Eurotiomycetes</taxon>
        <taxon>Eurotiomycetidae</taxon>
        <taxon>Eurotiales</taxon>
        <taxon>Aspergillaceae</taxon>
        <taxon>Penicillium</taxon>
    </lineage>
</organism>
<keyword evidence="3" id="KW-0862">Zinc</keyword>
<comment type="caution">
    <text evidence="6">The sequence shown here is derived from an EMBL/GenBank/DDBJ whole genome shotgun (WGS) entry which is preliminary data.</text>
</comment>
<gene>
    <name evidence="6" type="ORF">N7496_005451</name>
</gene>
<dbReference type="Gene3D" id="6.10.140.2220">
    <property type="match status" value="1"/>
</dbReference>
<reference evidence="6" key="2">
    <citation type="journal article" date="2023" name="IMA Fungus">
        <title>Comparative genomic study of the Penicillium genus elucidates a diverse pangenome and 15 lateral gene transfer events.</title>
        <authorList>
            <person name="Petersen C."/>
            <person name="Sorensen T."/>
            <person name="Nielsen M.R."/>
            <person name="Sondergaard T.E."/>
            <person name="Sorensen J.L."/>
            <person name="Fitzpatrick D.A."/>
            <person name="Frisvad J.C."/>
            <person name="Nielsen K.L."/>
        </authorList>
    </citation>
    <scope>NUCLEOTIDE SEQUENCE</scope>
    <source>
        <strain evidence="6">IBT 29864</strain>
    </source>
</reference>
<reference evidence="6" key="1">
    <citation type="submission" date="2022-11" db="EMBL/GenBank/DDBJ databases">
        <authorList>
            <person name="Petersen C."/>
        </authorList>
    </citation>
    <scope>NUCLEOTIDE SEQUENCE</scope>
    <source>
        <strain evidence="6">IBT 29864</strain>
    </source>
</reference>
<dbReference type="PROSITE" id="PS50865">
    <property type="entry name" value="ZF_MYND_2"/>
    <property type="match status" value="1"/>
</dbReference>
<evidence type="ECO:0000256" key="3">
    <source>
        <dbReference type="ARBA" id="ARBA00022833"/>
    </source>
</evidence>
<keyword evidence="2 4" id="KW-0863">Zinc-finger</keyword>
<evidence type="ECO:0000256" key="2">
    <source>
        <dbReference type="ARBA" id="ARBA00022771"/>
    </source>
</evidence>
<accession>A0A9W9VDJ6</accession>
<dbReference type="Proteomes" id="UP001147782">
    <property type="component" value="Unassembled WGS sequence"/>
</dbReference>
<dbReference type="AlphaFoldDB" id="A0A9W9VDJ6"/>
<evidence type="ECO:0000313" key="6">
    <source>
        <dbReference type="EMBL" id="KAJ5378042.1"/>
    </source>
</evidence>
<dbReference type="GeneID" id="81437559"/>
<dbReference type="GO" id="GO:0008270">
    <property type="term" value="F:zinc ion binding"/>
    <property type="evidence" value="ECO:0007669"/>
    <property type="project" value="UniProtKB-KW"/>
</dbReference>
<evidence type="ECO:0000256" key="1">
    <source>
        <dbReference type="ARBA" id="ARBA00022723"/>
    </source>
</evidence>